<protein>
    <submittedName>
        <fullName evidence="2">Uncharacterized protein</fullName>
    </submittedName>
</protein>
<keyword evidence="1" id="KW-1133">Transmembrane helix</keyword>
<keyword evidence="1" id="KW-0812">Transmembrane</keyword>
<keyword evidence="1" id="KW-0472">Membrane</keyword>
<evidence type="ECO:0000313" key="3">
    <source>
        <dbReference type="Proteomes" id="UP001428341"/>
    </source>
</evidence>
<dbReference type="InterPro" id="IPR004158">
    <property type="entry name" value="DUF247_pln"/>
</dbReference>
<keyword evidence="3" id="KW-1185">Reference proteome</keyword>
<dbReference type="Proteomes" id="UP001428341">
    <property type="component" value="Unassembled WGS sequence"/>
</dbReference>
<dbReference type="EMBL" id="JBCGBO010000002">
    <property type="protein sequence ID" value="KAK9220975.1"/>
    <property type="molecule type" value="Genomic_DNA"/>
</dbReference>
<organism evidence="2 3">
    <name type="scientific">Citrus x changshan-huyou</name>
    <dbReference type="NCBI Taxonomy" id="2935761"/>
    <lineage>
        <taxon>Eukaryota</taxon>
        <taxon>Viridiplantae</taxon>
        <taxon>Streptophyta</taxon>
        <taxon>Embryophyta</taxon>
        <taxon>Tracheophyta</taxon>
        <taxon>Spermatophyta</taxon>
        <taxon>Magnoliopsida</taxon>
        <taxon>eudicotyledons</taxon>
        <taxon>Gunneridae</taxon>
        <taxon>Pentapetalae</taxon>
        <taxon>rosids</taxon>
        <taxon>malvids</taxon>
        <taxon>Sapindales</taxon>
        <taxon>Rutaceae</taxon>
        <taxon>Aurantioideae</taxon>
        <taxon>Citrus</taxon>
    </lineage>
</organism>
<dbReference type="PANTHER" id="PTHR31170:SF25">
    <property type="entry name" value="BNAA09G04570D PROTEIN"/>
    <property type="match status" value="1"/>
</dbReference>
<dbReference type="AlphaFoldDB" id="A0AAP0QS14"/>
<accession>A0AAP0QS14</accession>
<dbReference type="PANTHER" id="PTHR31170">
    <property type="entry name" value="BNAC04G53230D PROTEIN"/>
    <property type="match status" value="1"/>
</dbReference>
<evidence type="ECO:0000313" key="2">
    <source>
        <dbReference type="EMBL" id="KAK9220975.1"/>
    </source>
</evidence>
<gene>
    <name evidence="2" type="ORF">WN944_009399</name>
</gene>
<evidence type="ECO:0000256" key="1">
    <source>
        <dbReference type="SAM" id="Phobius"/>
    </source>
</evidence>
<proteinExistence type="predicted"/>
<feature type="transmembrane region" description="Helical" evidence="1">
    <location>
        <begin position="318"/>
        <end position="343"/>
    </location>
</feature>
<comment type="caution">
    <text evidence="2">The sequence shown here is derived from an EMBL/GenBank/DDBJ whole genome shotgun (WGS) entry which is preliminary data.</text>
</comment>
<name>A0AAP0QS14_9ROSI</name>
<sequence>MAHFLAFIKEKEAKLRNCYAETIHLESDEFVTMILLDSDFLIEFFMRSYRRALIIDDDPIFTQSGLGFLGIDIQDDLYLEENQLPLVILSELLDLAKTATSNGDIYEGISFMTVVHSWFSNHIYLQSIVAEDLIGVQFSKAKHLLDLIILCLHSLQPPPSGTESEFNYQNIPGEKELHRVGVQFKSGSYENPLDIKFYEGTLQILSFSLFDRTERFYRNLLIFEAMHVYPVKYFNDYVIIMSCFLVTPEDADLLIQNGIIGLGDSEKLSTVFRSLIKDCVKRSGFQYAKLVEALQSYRKLPTHGWMATLWQKHLNNPWAIISVVAAVILLLLTITQTVCSIIAL</sequence>
<dbReference type="Pfam" id="PF03140">
    <property type="entry name" value="DUF247"/>
    <property type="match status" value="1"/>
</dbReference>
<reference evidence="2 3" key="1">
    <citation type="submission" date="2024-05" db="EMBL/GenBank/DDBJ databases">
        <title>Haplotype-resolved chromosome-level genome assembly of Huyou (Citrus changshanensis).</title>
        <authorList>
            <person name="Miao C."/>
            <person name="Chen W."/>
            <person name="Wu Y."/>
            <person name="Wang L."/>
            <person name="Zhao S."/>
            <person name="Grierson D."/>
            <person name="Xu C."/>
            <person name="Chen K."/>
        </authorList>
    </citation>
    <scope>NUCLEOTIDE SEQUENCE [LARGE SCALE GENOMIC DNA]</scope>
    <source>
        <strain evidence="2">01-14</strain>
        <tissue evidence="2">Leaf</tissue>
    </source>
</reference>